<feature type="transmembrane region" description="Helical" evidence="9">
    <location>
        <begin position="191"/>
        <end position="209"/>
    </location>
</feature>
<dbReference type="InterPro" id="IPR000515">
    <property type="entry name" value="MetI-like"/>
</dbReference>
<dbReference type="PROSITE" id="PS50928">
    <property type="entry name" value="ABC_TM1"/>
    <property type="match status" value="1"/>
</dbReference>
<proteinExistence type="inferred from homology"/>
<evidence type="ECO:0000313" key="12">
    <source>
        <dbReference type="EMBL" id="EQK42181.1"/>
    </source>
</evidence>
<dbReference type="GO" id="GO:0005886">
    <property type="term" value="C:plasma membrane"/>
    <property type="evidence" value="ECO:0007669"/>
    <property type="project" value="UniProtKB-SubCell"/>
</dbReference>
<evidence type="ECO:0000256" key="5">
    <source>
        <dbReference type="ARBA" id="ARBA00022505"/>
    </source>
</evidence>
<dbReference type="InterPro" id="IPR011867">
    <property type="entry name" value="ModB_ABC"/>
</dbReference>
<feature type="transmembrane region" description="Helical" evidence="9">
    <location>
        <begin position="81"/>
        <end position="102"/>
    </location>
</feature>
<evidence type="ECO:0000256" key="7">
    <source>
        <dbReference type="ARBA" id="ARBA00022989"/>
    </source>
</evidence>
<comment type="caution">
    <text evidence="12">The sequence shown here is derived from an EMBL/GenBank/DDBJ whole genome shotgun (WGS) entry which is preliminary data.</text>
</comment>
<comment type="function">
    <text evidence="10">Part of the binding-protein-dependent transport system for molybdenum; probably responsible for the translocation of the substrate across the membrane.</text>
</comment>
<evidence type="ECO:0000256" key="10">
    <source>
        <dbReference type="RuleBase" id="RU365097"/>
    </source>
</evidence>
<keyword evidence="3 9" id="KW-0813">Transport</keyword>
<dbReference type="RefSeq" id="WP_021432328.1">
    <property type="nucleotide sequence ID" value="NZ_AVNC01000015.1"/>
</dbReference>
<dbReference type="AlphaFoldDB" id="T4VN49"/>
<feature type="transmembrane region" description="Helical" evidence="9">
    <location>
        <begin position="39"/>
        <end position="61"/>
    </location>
</feature>
<comment type="similarity">
    <text evidence="2 10">Belongs to the binding-protein-dependent transport system permease family. CysTW subfamily.</text>
</comment>
<feature type="domain" description="ABC transmembrane type-1" evidence="11">
    <location>
        <begin position="5"/>
        <end position="207"/>
    </location>
</feature>
<sequence>MKDAIILSIKISVVATMITLVVGIFLARIFTKYNFKFKTIIESFIIIPMVLPPSVVGYGLLVVLGKNGPVGEFVYNLFEKSLIFTPQAACIACIVVALPMMYQSCKTAFLEIDTTYEDVAKDLGATDSKVFWKIIIPLSKKGIIGGTILSFARAFGEFGATLMVAGNIPGKTQTVPLAIYFFVESGDIREANILIIITIIISFTTIFILNKLK</sequence>
<reference evidence="12 13" key="1">
    <citation type="submission" date="2013-06" db="EMBL/GenBank/DDBJ databases">
        <authorList>
            <person name="Walk S."/>
            <person name="Aronoff D."/>
            <person name="Young V.Y."/>
            <person name="Marsh J."/>
            <person name="Harrison L."/>
            <person name="Daugherty S.C."/>
            <person name="Shefchek K.A."/>
            <person name="Hine E.E."/>
            <person name="Tallon L.J."/>
            <person name="Sadzewicz L.K."/>
            <person name="Rasko D.A."/>
        </authorList>
    </citation>
    <scope>NUCLEOTIDE SEQUENCE [LARGE SCALE GENOMIC DNA]</scope>
    <source>
        <strain evidence="12 13">ATCC 638</strain>
    </source>
</reference>
<evidence type="ECO:0000259" key="11">
    <source>
        <dbReference type="PROSITE" id="PS50928"/>
    </source>
</evidence>
<evidence type="ECO:0000313" key="13">
    <source>
        <dbReference type="Proteomes" id="UP000015688"/>
    </source>
</evidence>
<dbReference type="PATRIC" id="fig|1233171.3.peg.1019"/>
<dbReference type="NCBIfam" id="TIGR02141">
    <property type="entry name" value="modB_ABC"/>
    <property type="match status" value="1"/>
</dbReference>
<evidence type="ECO:0000256" key="4">
    <source>
        <dbReference type="ARBA" id="ARBA00022475"/>
    </source>
</evidence>
<keyword evidence="7 9" id="KW-1133">Transmembrane helix</keyword>
<evidence type="ECO:0000256" key="6">
    <source>
        <dbReference type="ARBA" id="ARBA00022692"/>
    </source>
</evidence>
<dbReference type="InterPro" id="IPR035906">
    <property type="entry name" value="MetI-like_sf"/>
</dbReference>
<evidence type="ECO:0000256" key="3">
    <source>
        <dbReference type="ARBA" id="ARBA00022448"/>
    </source>
</evidence>
<evidence type="ECO:0000256" key="2">
    <source>
        <dbReference type="ARBA" id="ARBA00007069"/>
    </source>
</evidence>
<dbReference type="GO" id="GO:0015098">
    <property type="term" value="F:molybdate ion transmembrane transporter activity"/>
    <property type="evidence" value="ECO:0007669"/>
    <property type="project" value="UniProtKB-UniRule"/>
</dbReference>
<dbReference type="PANTHER" id="PTHR30183">
    <property type="entry name" value="MOLYBDENUM TRANSPORT SYSTEM PERMEASE PROTEIN MODB"/>
    <property type="match status" value="1"/>
</dbReference>
<comment type="subcellular location">
    <subcellularLocation>
        <location evidence="1 9">Cell membrane</location>
        <topology evidence="1 9">Multi-pass membrane protein</topology>
    </subcellularLocation>
</comment>
<keyword evidence="6 9" id="KW-0812">Transmembrane</keyword>
<keyword evidence="4 10" id="KW-1003">Cell membrane</keyword>
<dbReference type="CDD" id="cd06261">
    <property type="entry name" value="TM_PBP2"/>
    <property type="match status" value="1"/>
</dbReference>
<dbReference type="PANTHER" id="PTHR30183:SF3">
    <property type="entry name" value="MOLYBDENUM TRANSPORT SYSTEM PERMEASE PROTEIN MODB"/>
    <property type="match status" value="1"/>
</dbReference>
<dbReference type="SUPFAM" id="SSF161098">
    <property type="entry name" value="MetI-like"/>
    <property type="match status" value="1"/>
</dbReference>
<evidence type="ECO:0000256" key="9">
    <source>
        <dbReference type="RuleBase" id="RU363032"/>
    </source>
</evidence>
<keyword evidence="5 10" id="KW-0500">Molybdenum</keyword>
<accession>T4VN49</accession>
<evidence type="ECO:0000256" key="8">
    <source>
        <dbReference type="ARBA" id="ARBA00023136"/>
    </source>
</evidence>
<keyword evidence="8 9" id="KW-0472">Membrane</keyword>
<dbReference type="EMBL" id="AVNC01000015">
    <property type="protein sequence ID" value="EQK42181.1"/>
    <property type="molecule type" value="Genomic_DNA"/>
</dbReference>
<name>T4VN49_PARBF</name>
<protein>
    <recommendedName>
        <fullName evidence="10">Molybdenum transport system permease</fullName>
    </recommendedName>
</protein>
<evidence type="ECO:0000256" key="1">
    <source>
        <dbReference type="ARBA" id="ARBA00004651"/>
    </source>
</evidence>
<feature type="transmembrane region" description="Helical" evidence="9">
    <location>
        <begin position="6"/>
        <end position="27"/>
    </location>
</feature>
<dbReference type="Gene3D" id="1.10.3720.10">
    <property type="entry name" value="MetI-like"/>
    <property type="match status" value="1"/>
</dbReference>
<dbReference type="Pfam" id="PF00528">
    <property type="entry name" value="BPD_transp_1"/>
    <property type="match status" value="1"/>
</dbReference>
<dbReference type="NCBIfam" id="NF038017">
    <property type="entry name" value="ABC_perm1"/>
    <property type="match status" value="1"/>
</dbReference>
<comment type="caution">
    <text evidence="10">Lacks conserved residue(s) required for the propagation of feature annotation.</text>
</comment>
<gene>
    <name evidence="12" type="ORF">C672_1123</name>
</gene>
<dbReference type="Proteomes" id="UP000015688">
    <property type="component" value="Unassembled WGS sequence"/>
</dbReference>
<organism evidence="12 13">
    <name type="scientific">Paraclostridium bifermentans ATCC 638 = DSM 14991</name>
    <dbReference type="NCBI Taxonomy" id="1233171"/>
    <lineage>
        <taxon>Bacteria</taxon>
        <taxon>Bacillati</taxon>
        <taxon>Bacillota</taxon>
        <taxon>Clostridia</taxon>
        <taxon>Peptostreptococcales</taxon>
        <taxon>Peptostreptococcaceae</taxon>
        <taxon>Paraclostridium</taxon>
    </lineage>
</organism>
<dbReference type="InterPro" id="IPR049783">
    <property type="entry name" value="ABC_perm_TupB-like"/>
</dbReference>
<dbReference type="GeneID" id="67472006"/>